<protein>
    <recommendedName>
        <fullName evidence="8">BZIP domain-containing protein</fullName>
    </recommendedName>
</protein>
<gene>
    <name evidence="9" type="ORF">BN7_469</name>
</gene>
<dbReference type="STRING" id="1206466.K0K7Z3"/>
<evidence type="ECO:0000256" key="5">
    <source>
        <dbReference type="ARBA" id="ARBA00023242"/>
    </source>
</evidence>
<dbReference type="SUPFAM" id="SSF57959">
    <property type="entry name" value="Leucine zipper domain"/>
    <property type="match status" value="1"/>
</dbReference>
<keyword evidence="6" id="KW-0175">Coiled coil</keyword>
<keyword evidence="4" id="KW-0804">Transcription</keyword>
<name>K0K7Z3_WICCF</name>
<dbReference type="PROSITE" id="PS00036">
    <property type="entry name" value="BZIP_BASIC"/>
    <property type="match status" value="1"/>
</dbReference>
<evidence type="ECO:0000256" key="3">
    <source>
        <dbReference type="ARBA" id="ARBA00023125"/>
    </source>
</evidence>
<evidence type="ECO:0000313" key="10">
    <source>
        <dbReference type="Proteomes" id="UP000009328"/>
    </source>
</evidence>
<evidence type="ECO:0000256" key="7">
    <source>
        <dbReference type="SAM" id="MobiDB-lite"/>
    </source>
</evidence>
<feature type="domain" description="BZIP" evidence="8">
    <location>
        <begin position="123"/>
        <end position="137"/>
    </location>
</feature>
<feature type="region of interest" description="Disordered" evidence="7">
    <location>
        <begin position="81"/>
        <end position="119"/>
    </location>
</feature>
<dbReference type="InParanoid" id="K0K7Z3"/>
<reference evidence="9 10" key="1">
    <citation type="journal article" date="2012" name="Eukaryot. Cell">
        <title>Draft genome sequence of Wickerhamomyces ciferrii NRRL Y-1031 F-60-10.</title>
        <authorList>
            <person name="Schneider J."/>
            <person name="Andrea H."/>
            <person name="Blom J."/>
            <person name="Jaenicke S."/>
            <person name="Ruckert C."/>
            <person name="Schorsch C."/>
            <person name="Szczepanowski R."/>
            <person name="Farwick M."/>
            <person name="Goesmann A."/>
            <person name="Puhler A."/>
            <person name="Schaffer S."/>
            <person name="Tauch A."/>
            <person name="Kohler T."/>
            <person name="Brinkrolf K."/>
        </authorList>
    </citation>
    <scope>NUCLEOTIDE SEQUENCE [LARGE SCALE GENOMIC DNA]</scope>
    <source>
        <strain evidence="10">ATCC 14091 / BCRC 22168 / CBS 111 / JCM 3599 / NBRC 0793 / NRRL Y-1031 F-60-10</strain>
    </source>
</reference>
<sequence length="200" mass="23640">MSYNSLDYISKLNLESFDTLQFPSDQNDLASFTDSSFFDFDQFPISQDLKFENQQEFQNQVNQIPDENLSFELNKDTFKEPLPIEPKQTEPKQIQQQPEIKSESKISINSPSIPNDAYNEFDKKKRNTAASARFRIKKKLKEQEMEKNLNELKEKINQYNLKIQKLEMENKCLKSLIIEKNEQKSNDLLKQIKERSITRT</sequence>
<dbReference type="eggNOG" id="ENOG502S7ZI">
    <property type="taxonomic scope" value="Eukaryota"/>
</dbReference>
<dbReference type="CDD" id="cd14705">
    <property type="entry name" value="bZIP_Zip1"/>
    <property type="match status" value="1"/>
</dbReference>
<evidence type="ECO:0000256" key="4">
    <source>
        <dbReference type="ARBA" id="ARBA00023163"/>
    </source>
</evidence>
<dbReference type="GO" id="GO:0089713">
    <property type="term" value="C:Cbf1-Met4-Met28 complex"/>
    <property type="evidence" value="ECO:0007669"/>
    <property type="project" value="TreeGrafter"/>
</dbReference>
<accession>K0K7Z3</accession>
<dbReference type="PANTHER" id="PTHR13044">
    <property type="entry name" value="ACTIVATING TRANSCRIPTION FACTOR ATF 4/5"/>
    <property type="match status" value="1"/>
</dbReference>
<keyword evidence="10" id="KW-1185">Reference proteome</keyword>
<keyword evidence="3" id="KW-0238">DNA-binding</keyword>
<comment type="caution">
    <text evidence="9">The sequence shown here is derived from an EMBL/GenBank/DDBJ whole genome shotgun (WGS) entry which is preliminary data.</text>
</comment>
<dbReference type="GO" id="GO:0005634">
    <property type="term" value="C:nucleus"/>
    <property type="evidence" value="ECO:0007669"/>
    <property type="project" value="UniProtKB-SubCell"/>
</dbReference>
<keyword evidence="2" id="KW-0805">Transcription regulation</keyword>
<dbReference type="Proteomes" id="UP000009328">
    <property type="component" value="Unassembled WGS sequence"/>
</dbReference>
<dbReference type="HOGENOM" id="CLU_112526_0_0_1"/>
<proteinExistence type="predicted"/>
<dbReference type="EMBL" id="CAIF01000007">
    <property type="protein sequence ID" value="CCH40935.1"/>
    <property type="molecule type" value="Genomic_DNA"/>
</dbReference>
<feature type="coiled-coil region" evidence="6">
    <location>
        <begin position="135"/>
        <end position="183"/>
    </location>
</feature>
<organism evidence="9 10">
    <name type="scientific">Wickerhamomyces ciferrii (strain ATCC 14091 / BCRC 22168 / CBS 111 / JCM 3599 / NBRC 0793 / NRRL Y-1031 F-60-10)</name>
    <name type="common">Yeast</name>
    <name type="synonym">Pichia ciferrii</name>
    <dbReference type="NCBI Taxonomy" id="1206466"/>
    <lineage>
        <taxon>Eukaryota</taxon>
        <taxon>Fungi</taxon>
        <taxon>Dikarya</taxon>
        <taxon>Ascomycota</taxon>
        <taxon>Saccharomycotina</taxon>
        <taxon>Saccharomycetes</taxon>
        <taxon>Phaffomycetales</taxon>
        <taxon>Wickerhamomycetaceae</taxon>
        <taxon>Wickerhamomyces</taxon>
    </lineage>
</organism>
<dbReference type="Pfam" id="PF07716">
    <property type="entry name" value="bZIP_2"/>
    <property type="match status" value="1"/>
</dbReference>
<keyword evidence="5" id="KW-0539">Nucleus</keyword>
<dbReference type="GO" id="GO:0001228">
    <property type="term" value="F:DNA-binding transcription activator activity, RNA polymerase II-specific"/>
    <property type="evidence" value="ECO:0007669"/>
    <property type="project" value="TreeGrafter"/>
</dbReference>
<evidence type="ECO:0000256" key="6">
    <source>
        <dbReference type="SAM" id="Coils"/>
    </source>
</evidence>
<dbReference type="AlphaFoldDB" id="K0K7Z3"/>
<dbReference type="InterPro" id="IPR046347">
    <property type="entry name" value="bZIP_sf"/>
</dbReference>
<dbReference type="FunCoup" id="K0K7Z3">
    <property type="interactions" value="3210"/>
</dbReference>
<dbReference type="GO" id="GO:0000977">
    <property type="term" value="F:RNA polymerase II transcription regulatory region sequence-specific DNA binding"/>
    <property type="evidence" value="ECO:0007669"/>
    <property type="project" value="TreeGrafter"/>
</dbReference>
<dbReference type="InterPro" id="IPR004827">
    <property type="entry name" value="bZIP"/>
</dbReference>
<evidence type="ECO:0000259" key="8">
    <source>
        <dbReference type="PROSITE" id="PS00036"/>
    </source>
</evidence>
<evidence type="ECO:0000313" key="9">
    <source>
        <dbReference type="EMBL" id="CCH40935.1"/>
    </source>
</evidence>
<evidence type="ECO:0000256" key="2">
    <source>
        <dbReference type="ARBA" id="ARBA00023015"/>
    </source>
</evidence>
<feature type="compositionally biased region" description="Low complexity" evidence="7">
    <location>
        <begin position="105"/>
        <end position="115"/>
    </location>
</feature>
<comment type="subcellular location">
    <subcellularLocation>
        <location evidence="1">Nucleus</location>
    </subcellularLocation>
</comment>
<dbReference type="PANTHER" id="PTHR13044:SF14">
    <property type="entry name" value="CRYPTOCEPHAL, ISOFORM A"/>
    <property type="match status" value="1"/>
</dbReference>
<dbReference type="Gene3D" id="1.20.5.170">
    <property type="match status" value="1"/>
</dbReference>
<evidence type="ECO:0000256" key="1">
    <source>
        <dbReference type="ARBA" id="ARBA00004123"/>
    </source>
</evidence>